<proteinExistence type="predicted"/>
<reference evidence="1 2" key="1">
    <citation type="submission" date="2023-02" db="EMBL/GenBank/DDBJ databases">
        <title>LHISI_Scaffold_Assembly.</title>
        <authorList>
            <person name="Stuart O.P."/>
            <person name="Cleave R."/>
            <person name="Magrath M.J.L."/>
            <person name="Mikheyev A.S."/>
        </authorList>
    </citation>
    <scope>NUCLEOTIDE SEQUENCE [LARGE SCALE GENOMIC DNA]</scope>
    <source>
        <strain evidence="1">Daus_M_001</strain>
        <tissue evidence="1">Leg muscle</tissue>
    </source>
</reference>
<name>A0ABQ9IFU4_9NEOP</name>
<protein>
    <submittedName>
        <fullName evidence="1">Uncharacterized protein</fullName>
    </submittedName>
</protein>
<dbReference type="Proteomes" id="UP001159363">
    <property type="component" value="Chromosome 1"/>
</dbReference>
<gene>
    <name evidence="1" type="ORF">PR048_000884</name>
</gene>
<comment type="caution">
    <text evidence="1">The sequence shown here is derived from an EMBL/GenBank/DDBJ whole genome shotgun (WGS) entry which is preliminary data.</text>
</comment>
<evidence type="ECO:0000313" key="1">
    <source>
        <dbReference type="EMBL" id="KAJ8895548.1"/>
    </source>
</evidence>
<sequence length="156" mass="16496">MQHSVSPPPWRAAPGICLEDALAMVKYTVPPHSPAPAMLHQCPLHHEGHCEQAAGGGGGHGQGQKSTFPPVPILLGDHLPLASEVPSWTCPPGDSYCGKKWAVVGIGPAGPHPLRDNRTPSPLHNINIIPLLEQVTAIHEGLLYIPASIDGRPREA</sequence>
<keyword evidence="2" id="KW-1185">Reference proteome</keyword>
<organism evidence="1 2">
    <name type="scientific">Dryococelus australis</name>
    <dbReference type="NCBI Taxonomy" id="614101"/>
    <lineage>
        <taxon>Eukaryota</taxon>
        <taxon>Metazoa</taxon>
        <taxon>Ecdysozoa</taxon>
        <taxon>Arthropoda</taxon>
        <taxon>Hexapoda</taxon>
        <taxon>Insecta</taxon>
        <taxon>Pterygota</taxon>
        <taxon>Neoptera</taxon>
        <taxon>Polyneoptera</taxon>
        <taxon>Phasmatodea</taxon>
        <taxon>Verophasmatodea</taxon>
        <taxon>Anareolatae</taxon>
        <taxon>Phasmatidae</taxon>
        <taxon>Eurycanthinae</taxon>
        <taxon>Dryococelus</taxon>
    </lineage>
</organism>
<accession>A0ABQ9IFU4</accession>
<dbReference type="EMBL" id="JARBHB010000001">
    <property type="protein sequence ID" value="KAJ8895548.1"/>
    <property type="molecule type" value="Genomic_DNA"/>
</dbReference>
<evidence type="ECO:0000313" key="2">
    <source>
        <dbReference type="Proteomes" id="UP001159363"/>
    </source>
</evidence>